<dbReference type="PIRSF" id="PIRSF031900">
    <property type="entry name" value="UCP031900"/>
    <property type="match status" value="1"/>
</dbReference>
<evidence type="ECO:0000259" key="1">
    <source>
        <dbReference type="Pfam" id="PF13449"/>
    </source>
</evidence>
<evidence type="ECO:0000313" key="2">
    <source>
        <dbReference type="EMBL" id="MBJ6122651.1"/>
    </source>
</evidence>
<feature type="domain" description="Phytase-like" evidence="1">
    <location>
        <begin position="70"/>
        <end position="311"/>
    </location>
</feature>
<dbReference type="EMBL" id="JAELXS010000006">
    <property type="protein sequence ID" value="MBJ6122651.1"/>
    <property type="molecule type" value="Genomic_DNA"/>
</dbReference>
<organism evidence="2 3">
    <name type="scientific">Sphingomonas mollis</name>
    <dbReference type="NCBI Taxonomy" id="2795726"/>
    <lineage>
        <taxon>Bacteria</taxon>
        <taxon>Pseudomonadati</taxon>
        <taxon>Pseudomonadota</taxon>
        <taxon>Alphaproteobacteria</taxon>
        <taxon>Sphingomonadales</taxon>
        <taxon>Sphingomonadaceae</taxon>
        <taxon>Sphingomonas</taxon>
    </lineage>
</organism>
<proteinExistence type="predicted"/>
<evidence type="ECO:0000313" key="3">
    <source>
        <dbReference type="Proteomes" id="UP000640426"/>
    </source>
</evidence>
<protein>
    <submittedName>
        <fullName evidence="2">Esterase-like activity of phytase family protein</fullName>
    </submittedName>
</protein>
<dbReference type="Proteomes" id="UP000640426">
    <property type="component" value="Unassembled WGS sequence"/>
</dbReference>
<comment type="caution">
    <text evidence="2">The sequence shown here is derived from an EMBL/GenBank/DDBJ whole genome shotgun (WGS) entry which is preliminary data.</text>
</comment>
<dbReference type="SUPFAM" id="SSF50956">
    <property type="entry name" value="Thermostable phytase (3-phytase)"/>
    <property type="match status" value="1"/>
</dbReference>
<dbReference type="Pfam" id="PF13449">
    <property type="entry name" value="Phytase-like"/>
    <property type="match status" value="1"/>
</dbReference>
<reference evidence="3" key="1">
    <citation type="submission" date="2020-12" db="EMBL/GenBank/DDBJ databases">
        <title>Hymenobacter sp.</title>
        <authorList>
            <person name="Kim M.K."/>
        </authorList>
    </citation>
    <scope>NUCLEOTIDE SEQUENCE [LARGE SCALE GENOMIC DNA]</scope>
    <source>
        <strain evidence="3">BT553</strain>
    </source>
</reference>
<dbReference type="InterPro" id="IPR014567">
    <property type="entry name" value="UCP031900"/>
</dbReference>
<gene>
    <name evidence="2" type="ORF">JAO74_12695</name>
</gene>
<dbReference type="RefSeq" id="WP_199038496.1">
    <property type="nucleotide sequence ID" value="NZ_JAELXS010000006.1"/>
</dbReference>
<name>A0ABS0XRH9_9SPHN</name>
<keyword evidence="3" id="KW-1185">Reference proteome</keyword>
<sequence length="336" mass="37328">MKRSVVWLTVMAMPLFVGAGWSGDARLSLLGDDARMTARPVMLDPNDPARRRAGSLTFMGGVVLTSPDPAFGGYSAMALDGDRFTLLSDDGNIVRFRLRSDWRIEDVRFAALPAGPATGWTKRSRDSESMVIDAAGNRAWVGFEQFNQIWRYDATLTTAQAGVAPDAMANWRSNGGIETMARLADGRFVAISESKPHGESLRVGLVWAADPVDDPVPAFRFRYRPAPRFDPADMTQLPDGRLIVLERRFDLPFRWSNRLVLIDPRALAPDSIVEGREIARLASPLIHDNFEGIAARREGAATVIWLVSDDNRLPLQRSLLLKFRLDDRHDEPSAGR</sequence>
<dbReference type="InterPro" id="IPR027372">
    <property type="entry name" value="Phytase-like_dom"/>
</dbReference>
<accession>A0ABS0XRH9</accession>